<feature type="compositionally biased region" description="Polar residues" evidence="15">
    <location>
        <begin position="36"/>
        <end position="48"/>
    </location>
</feature>
<accession>A0A3R9WQS0</accession>
<dbReference type="GO" id="GO:0006826">
    <property type="term" value="P:iron ion transport"/>
    <property type="evidence" value="ECO:0007669"/>
    <property type="project" value="UniProtKB-KW"/>
</dbReference>
<dbReference type="OrthoDB" id="9760333at2"/>
<proteinExistence type="inferred from homology"/>
<keyword evidence="2 12" id="KW-0813">Transport</keyword>
<dbReference type="Proteomes" id="UP000274661">
    <property type="component" value="Unassembled WGS sequence"/>
</dbReference>
<dbReference type="SUPFAM" id="SSF56935">
    <property type="entry name" value="Porins"/>
    <property type="match status" value="1"/>
</dbReference>
<evidence type="ECO:0000256" key="14">
    <source>
        <dbReference type="RuleBase" id="RU003357"/>
    </source>
</evidence>
<evidence type="ECO:0000313" key="19">
    <source>
        <dbReference type="Proteomes" id="UP000274661"/>
    </source>
</evidence>
<dbReference type="GO" id="GO:0009279">
    <property type="term" value="C:cell outer membrane"/>
    <property type="evidence" value="ECO:0007669"/>
    <property type="project" value="UniProtKB-SubCell"/>
</dbReference>
<dbReference type="PROSITE" id="PS52016">
    <property type="entry name" value="TONB_DEPENDENT_REC_3"/>
    <property type="match status" value="1"/>
</dbReference>
<dbReference type="PANTHER" id="PTHR32552:SF81">
    <property type="entry name" value="TONB-DEPENDENT OUTER MEMBRANE RECEPTOR"/>
    <property type="match status" value="1"/>
</dbReference>
<evidence type="ECO:0000256" key="4">
    <source>
        <dbReference type="ARBA" id="ARBA00022496"/>
    </source>
</evidence>
<evidence type="ECO:0000256" key="5">
    <source>
        <dbReference type="ARBA" id="ARBA00022692"/>
    </source>
</evidence>
<keyword evidence="18" id="KW-0675">Receptor</keyword>
<comment type="similarity">
    <text evidence="12 14">Belongs to the TonB-dependent receptor family.</text>
</comment>
<keyword evidence="6" id="KW-0732">Signal</keyword>
<feature type="compositionally biased region" description="Low complexity" evidence="15">
    <location>
        <begin position="1"/>
        <end position="16"/>
    </location>
</feature>
<dbReference type="CDD" id="cd01347">
    <property type="entry name" value="ligand_gated_channel"/>
    <property type="match status" value="1"/>
</dbReference>
<evidence type="ECO:0000256" key="7">
    <source>
        <dbReference type="ARBA" id="ARBA00023004"/>
    </source>
</evidence>
<dbReference type="InterPro" id="IPR036942">
    <property type="entry name" value="Beta-barrel_TonB_sf"/>
</dbReference>
<evidence type="ECO:0000256" key="13">
    <source>
        <dbReference type="PROSITE-ProRule" id="PRU10144"/>
    </source>
</evidence>
<dbReference type="InterPro" id="IPR039426">
    <property type="entry name" value="TonB-dep_rcpt-like"/>
</dbReference>
<protein>
    <submittedName>
        <fullName evidence="18">TonB-dependent receptor</fullName>
    </submittedName>
</protein>
<dbReference type="EMBL" id="RWJF01000001">
    <property type="protein sequence ID" value="RST32064.1"/>
    <property type="molecule type" value="Genomic_DNA"/>
</dbReference>
<evidence type="ECO:0000256" key="8">
    <source>
        <dbReference type="ARBA" id="ARBA00023065"/>
    </source>
</evidence>
<evidence type="ECO:0000256" key="9">
    <source>
        <dbReference type="ARBA" id="ARBA00023077"/>
    </source>
</evidence>
<keyword evidence="7" id="KW-0408">Iron</keyword>
<evidence type="ECO:0000256" key="2">
    <source>
        <dbReference type="ARBA" id="ARBA00022448"/>
    </source>
</evidence>
<evidence type="ECO:0000256" key="3">
    <source>
        <dbReference type="ARBA" id="ARBA00022452"/>
    </source>
</evidence>
<keyword evidence="11 12" id="KW-0998">Cell outer membrane</keyword>
<feature type="domain" description="TonB-dependent receptor-like beta-barrel" evidence="16">
    <location>
        <begin position="276"/>
        <end position="742"/>
    </location>
</feature>
<comment type="subcellular location">
    <subcellularLocation>
        <location evidence="1 12">Cell outer membrane</location>
        <topology evidence="1 12">Multi-pass membrane protein</topology>
    </subcellularLocation>
</comment>
<sequence length="807" mass="87089">MAVFAATPAFAQAQPTPSQPDIAAPPASNPEERTAQAINQTTATSPGDASTGDIVVTARRRAESLKDVPIAVTAITGAQLDKQGAIDITDVAQSAPNVTLEVSRGTNSTLTAFIRGVGQQDPVAGFEQGVGIYLDDVYLNRPQGAVLDIYDVDRIEVLRGPQGTLYGRNTIGGAVKYVTRRLANRPTISARLDAGTHDMVNGVVSGSLPIADWFRIGGAVARLTRDGYGRNLTTGYSNYDKDVTAARVSAEFGTSDDLMFRINADHTRDDSSTRGGHRLIPGQRSGAPVLADVFDSQGGLVSPKQKVVSKGVDLHGQWTFAEGLTFKSITAWRKDNSATPIDFDALAAVDVDVPAFYRNRQFSQELQLQVNKGPLQGVLGGYYLNAKAFTAFDVRLFTTVAGLAALTQGNVETKAWALFGDFTYNFTPQFALSAGLRYTNDKRHSTIFRQNYLGGGSPLFSGAGVPFGAPTSNFDGRRKDDAFTPRVSLSFKPNADNTFYASYAQGFKGGGFDPRGLSTQAPDTNNNGVRDYSEQYNFLTFKPEKVRTEEVGYKASLFDRRIYTAVALFNADYKDVQIPGSAGTVVNGLPTFVGITTNAAKARIRGVEWEGDARLFGNAGGSRMNFGWSLGYLDAKYQRYTTLLTYAYVNGVLTRVAPYQADVSDFRKIQNTPKWTASGTLNYTTPFVGGELNLNSTLSYRSKSQQFELATPGLDQKGYSLLDANAVLNLGPWTLGLHGRNLTNKKYVVAGYNFLNQNPFTGQFIRSGSAVGSVATPGIQPTLGTEGVLTGYYGNPRQLWASIGLKF</sequence>
<evidence type="ECO:0000256" key="10">
    <source>
        <dbReference type="ARBA" id="ARBA00023136"/>
    </source>
</evidence>
<dbReference type="Gene3D" id="2.40.170.20">
    <property type="entry name" value="TonB-dependent receptor, beta-barrel domain"/>
    <property type="match status" value="1"/>
</dbReference>
<keyword evidence="8" id="KW-0406">Ion transport</keyword>
<evidence type="ECO:0000259" key="16">
    <source>
        <dbReference type="Pfam" id="PF00593"/>
    </source>
</evidence>
<keyword evidence="10 12" id="KW-0472">Membrane</keyword>
<keyword evidence="4" id="KW-0410">Iron transport</keyword>
<comment type="caution">
    <text evidence="18">The sequence shown here is derived from an EMBL/GenBank/DDBJ whole genome shotgun (WGS) entry which is preliminary data.</text>
</comment>
<keyword evidence="5 12" id="KW-0812">Transmembrane</keyword>
<evidence type="ECO:0000256" key="12">
    <source>
        <dbReference type="PROSITE-ProRule" id="PRU01360"/>
    </source>
</evidence>
<dbReference type="InterPro" id="IPR012910">
    <property type="entry name" value="Plug_dom"/>
</dbReference>
<organism evidence="18 19">
    <name type="scientific">Sphingomonas ginkgonis</name>
    <dbReference type="NCBI Taxonomy" id="2315330"/>
    <lineage>
        <taxon>Bacteria</taxon>
        <taxon>Pseudomonadati</taxon>
        <taxon>Pseudomonadota</taxon>
        <taxon>Alphaproteobacteria</taxon>
        <taxon>Sphingomonadales</taxon>
        <taxon>Sphingomonadaceae</taxon>
        <taxon>Sphingomonas</taxon>
    </lineage>
</organism>
<feature type="region of interest" description="Disordered" evidence="15">
    <location>
        <begin position="1"/>
        <end position="51"/>
    </location>
</feature>
<dbReference type="InterPro" id="IPR000531">
    <property type="entry name" value="Beta-barrel_TonB"/>
</dbReference>
<evidence type="ECO:0000313" key="18">
    <source>
        <dbReference type="EMBL" id="RST32064.1"/>
    </source>
</evidence>
<dbReference type="Pfam" id="PF07715">
    <property type="entry name" value="Plug"/>
    <property type="match status" value="1"/>
</dbReference>
<name>A0A3R9WQS0_9SPHN</name>
<evidence type="ECO:0000256" key="6">
    <source>
        <dbReference type="ARBA" id="ARBA00022729"/>
    </source>
</evidence>
<reference evidence="18 19" key="1">
    <citation type="submission" date="2018-12" db="EMBL/GenBank/DDBJ databases">
        <title>Sphingomonas sp. HMF7854 Genome sequencing and assembly.</title>
        <authorList>
            <person name="Cha I."/>
            <person name="Kang H."/>
            <person name="Kim H."/>
            <person name="Kang J."/>
            <person name="Joh K."/>
        </authorList>
    </citation>
    <scope>NUCLEOTIDE SEQUENCE [LARGE SCALE GENOMIC DNA]</scope>
    <source>
        <strain evidence="18 19">HMF7854</strain>
    </source>
</reference>
<evidence type="ECO:0000259" key="17">
    <source>
        <dbReference type="Pfam" id="PF07715"/>
    </source>
</evidence>
<dbReference type="PROSITE" id="PS01156">
    <property type="entry name" value="TONB_DEPENDENT_REC_2"/>
    <property type="match status" value="1"/>
</dbReference>
<keyword evidence="3 12" id="KW-1134">Transmembrane beta strand</keyword>
<dbReference type="AlphaFoldDB" id="A0A3R9WQS0"/>
<evidence type="ECO:0000256" key="11">
    <source>
        <dbReference type="ARBA" id="ARBA00023237"/>
    </source>
</evidence>
<keyword evidence="9 14" id="KW-0798">TonB box</keyword>
<keyword evidence="19" id="KW-1185">Reference proteome</keyword>
<evidence type="ECO:0000256" key="15">
    <source>
        <dbReference type="SAM" id="MobiDB-lite"/>
    </source>
</evidence>
<dbReference type="InterPro" id="IPR010917">
    <property type="entry name" value="TonB_rcpt_CS"/>
</dbReference>
<evidence type="ECO:0000256" key="1">
    <source>
        <dbReference type="ARBA" id="ARBA00004571"/>
    </source>
</evidence>
<dbReference type="Pfam" id="PF00593">
    <property type="entry name" value="TonB_dep_Rec_b-barrel"/>
    <property type="match status" value="1"/>
</dbReference>
<feature type="domain" description="TonB-dependent receptor plug" evidence="17">
    <location>
        <begin position="65"/>
        <end position="174"/>
    </location>
</feature>
<dbReference type="PANTHER" id="PTHR32552">
    <property type="entry name" value="FERRICHROME IRON RECEPTOR-RELATED"/>
    <property type="match status" value="1"/>
</dbReference>
<gene>
    <name evidence="18" type="ORF">HMF7854_01935</name>
</gene>
<feature type="short sequence motif" description="TonB C-terminal box" evidence="13">
    <location>
        <begin position="790"/>
        <end position="807"/>
    </location>
</feature>